<dbReference type="AlphaFoldDB" id="A0A553JZ22"/>
<organism evidence="2 3">
    <name type="scientific">Tessaracoccus rhinocerotis</name>
    <dbReference type="NCBI Taxonomy" id="1689449"/>
    <lineage>
        <taxon>Bacteria</taxon>
        <taxon>Bacillati</taxon>
        <taxon>Actinomycetota</taxon>
        <taxon>Actinomycetes</taxon>
        <taxon>Propionibacteriales</taxon>
        <taxon>Propionibacteriaceae</taxon>
        <taxon>Tessaracoccus</taxon>
    </lineage>
</organism>
<name>A0A553JZ22_9ACTN</name>
<dbReference type="RefSeq" id="WP_143938407.1">
    <property type="nucleotide sequence ID" value="NZ_VKKG01000004.1"/>
</dbReference>
<keyword evidence="3" id="KW-1185">Reference proteome</keyword>
<comment type="caution">
    <text evidence="2">The sequence shown here is derived from an EMBL/GenBank/DDBJ whole genome shotgun (WGS) entry which is preliminary data.</text>
</comment>
<dbReference type="Proteomes" id="UP000317638">
    <property type="component" value="Unassembled WGS sequence"/>
</dbReference>
<dbReference type="OrthoDB" id="3737088at2"/>
<accession>A0A553JZ22</accession>
<evidence type="ECO:0000313" key="3">
    <source>
        <dbReference type="Proteomes" id="UP000317638"/>
    </source>
</evidence>
<evidence type="ECO:0000256" key="1">
    <source>
        <dbReference type="SAM" id="MobiDB-lite"/>
    </source>
</evidence>
<feature type="region of interest" description="Disordered" evidence="1">
    <location>
        <begin position="1"/>
        <end position="34"/>
    </location>
</feature>
<protein>
    <submittedName>
        <fullName evidence="2">Uncharacterized protein</fullName>
    </submittedName>
</protein>
<evidence type="ECO:0000313" key="2">
    <source>
        <dbReference type="EMBL" id="TRY17667.1"/>
    </source>
</evidence>
<proteinExistence type="predicted"/>
<reference evidence="2 3" key="1">
    <citation type="submission" date="2019-07" db="EMBL/GenBank/DDBJ databases">
        <authorList>
            <person name="Zhou L.-Y."/>
        </authorList>
    </citation>
    <scope>NUCLEOTIDE SEQUENCE [LARGE SCALE GENOMIC DNA]</scope>
    <source>
        <strain evidence="2 3">YIM 101269</strain>
    </source>
</reference>
<dbReference type="EMBL" id="VKKG01000004">
    <property type="protein sequence ID" value="TRY17667.1"/>
    <property type="molecule type" value="Genomic_DNA"/>
</dbReference>
<sequence length="262" mass="27672">MSDEPFQRPGSHPGGTDVHRTPHRSVWGDDEREPELVELGDVLDPPEEAPKRGRLDLAIAATLGIAVGVVGTVIALNASNGSGDSLPITPDVFPREVLGLLRDDLLPRDLNDTEAVGRLDANFARQVEGFRFAYGGDGAGMFYSVGGSGVEYTILNGILPPSLPSTGSAPAGSAGLPVVVSYSSTDVVCTLQSTVVTLDAETGLPSETDLASTPGWTSCVLTDGVRNLSLRLTELGVQRRDAARSAERMGEELRRLYEDLTS</sequence>
<gene>
    <name evidence="2" type="ORF">FOJ82_10275</name>
</gene>